<accession>A0ABU9DS68</accession>
<organism evidence="9 10">
    <name type="scientific">Paenibacillus filicis</name>
    <dbReference type="NCBI Taxonomy" id="669464"/>
    <lineage>
        <taxon>Bacteria</taxon>
        <taxon>Bacillati</taxon>
        <taxon>Bacillota</taxon>
        <taxon>Bacilli</taxon>
        <taxon>Bacillales</taxon>
        <taxon>Paenibacillaceae</taxon>
        <taxon>Paenibacillus</taxon>
    </lineage>
</organism>
<dbReference type="InterPro" id="IPR011701">
    <property type="entry name" value="MFS"/>
</dbReference>
<feature type="transmembrane region" description="Helical" evidence="7">
    <location>
        <begin position="135"/>
        <end position="158"/>
    </location>
</feature>
<feature type="transmembrane region" description="Helical" evidence="7">
    <location>
        <begin position="263"/>
        <end position="286"/>
    </location>
</feature>
<dbReference type="PROSITE" id="PS50850">
    <property type="entry name" value="MFS"/>
    <property type="match status" value="1"/>
</dbReference>
<dbReference type="RefSeq" id="WP_341418045.1">
    <property type="nucleotide sequence ID" value="NZ_JBBPCC010000017.1"/>
</dbReference>
<feature type="transmembrane region" description="Helical" evidence="7">
    <location>
        <begin position="225"/>
        <end position="243"/>
    </location>
</feature>
<dbReference type="PANTHER" id="PTHR23501">
    <property type="entry name" value="MAJOR FACILITATOR SUPERFAMILY"/>
    <property type="match status" value="1"/>
</dbReference>
<dbReference type="InterPro" id="IPR005829">
    <property type="entry name" value="Sugar_transporter_CS"/>
</dbReference>
<sequence length="519" mass="55532">MSPKRLNAVMGALLLSLFLSSLDQTIVSTALPTIVEKLGGFEQISWVFTVYMLSSTAIMPIVGKLSDMYGRKRFYIAGLFTFILGSALCGVAQDMTQLIIFRGIQGLGAGGLMPITFTLIFTLMPQERAGKFQALFMGVFALSSIVGPSLGAFITTYMSWRWNFYINLPLGLIAFGVLAWALVETKDTAKKRKIDYAGAFWLITTTVLTLLALKLGGVSYPWGSWPILTLFAGGLAGLLMFLYTEKRAEEPILPLELFKNRTIAGSSAATFLQGMIMFGSLLYIPIFIQGGLGGDAGDAGSALTPMMFSVMIGMLFSSATMRFLSWRMSTLLSMLLAGAGAFIVTLLPLDVNPWTLRADMLLLGIGIGILMPISQMAIMTNAPARFQGVAASTVSFFRSVGGVFGSAVMAVIVNRHMASSISAEAPKLGIPADKLEAFTSPQVLLHAGHQVPAPVLTMLKNALGDAVHTGFWLLVAAALTGIVVSLFMGRSRFDLEAHKRMQAASASASGESKTAMDIG</sequence>
<dbReference type="InterPro" id="IPR004638">
    <property type="entry name" value="EmrB-like"/>
</dbReference>
<proteinExistence type="predicted"/>
<dbReference type="Proteomes" id="UP001469365">
    <property type="component" value="Unassembled WGS sequence"/>
</dbReference>
<dbReference type="PROSITE" id="PS00216">
    <property type="entry name" value="SUGAR_TRANSPORT_1"/>
    <property type="match status" value="1"/>
</dbReference>
<dbReference type="SUPFAM" id="SSF103473">
    <property type="entry name" value="MFS general substrate transporter"/>
    <property type="match status" value="1"/>
</dbReference>
<keyword evidence="4 7" id="KW-0812">Transmembrane</keyword>
<comment type="caution">
    <text evidence="9">The sequence shown here is derived from an EMBL/GenBank/DDBJ whole genome shotgun (WGS) entry which is preliminary data.</text>
</comment>
<evidence type="ECO:0000313" key="9">
    <source>
        <dbReference type="EMBL" id="MEK8130905.1"/>
    </source>
</evidence>
<evidence type="ECO:0000259" key="8">
    <source>
        <dbReference type="PROSITE" id="PS50850"/>
    </source>
</evidence>
<dbReference type="InterPro" id="IPR020846">
    <property type="entry name" value="MFS_dom"/>
</dbReference>
<evidence type="ECO:0000256" key="6">
    <source>
        <dbReference type="ARBA" id="ARBA00023136"/>
    </source>
</evidence>
<feature type="domain" description="Major facilitator superfamily (MFS) profile" evidence="8">
    <location>
        <begin position="9"/>
        <end position="493"/>
    </location>
</feature>
<feature type="transmembrane region" description="Helical" evidence="7">
    <location>
        <begin position="331"/>
        <end position="349"/>
    </location>
</feature>
<protein>
    <submittedName>
        <fullName evidence="9">DHA2 family efflux MFS transporter permease subunit</fullName>
    </submittedName>
</protein>
<evidence type="ECO:0000256" key="3">
    <source>
        <dbReference type="ARBA" id="ARBA00022475"/>
    </source>
</evidence>
<evidence type="ECO:0000256" key="1">
    <source>
        <dbReference type="ARBA" id="ARBA00004651"/>
    </source>
</evidence>
<feature type="transmembrane region" description="Helical" evidence="7">
    <location>
        <begin position="99"/>
        <end position="123"/>
    </location>
</feature>
<evidence type="ECO:0000313" key="10">
    <source>
        <dbReference type="Proteomes" id="UP001469365"/>
    </source>
</evidence>
<feature type="transmembrane region" description="Helical" evidence="7">
    <location>
        <begin position="194"/>
        <end position="213"/>
    </location>
</feature>
<dbReference type="Pfam" id="PF07690">
    <property type="entry name" value="MFS_1"/>
    <property type="match status" value="1"/>
</dbReference>
<keyword evidence="6 7" id="KW-0472">Membrane</keyword>
<feature type="transmembrane region" description="Helical" evidence="7">
    <location>
        <begin position="470"/>
        <end position="489"/>
    </location>
</feature>
<feature type="transmembrane region" description="Helical" evidence="7">
    <location>
        <begin position="44"/>
        <end position="62"/>
    </location>
</feature>
<dbReference type="EMBL" id="JBBPCC010000017">
    <property type="protein sequence ID" value="MEK8130905.1"/>
    <property type="molecule type" value="Genomic_DNA"/>
</dbReference>
<evidence type="ECO:0000256" key="2">
    <source>
        <dbReference type="ARBA" id="ARBA00022448"/>
    </source>
</evidence>
<comment type="subcellular location">
    <subcellularLocation>
        <location evidence="1">Cell membrane</location>
        <topology evidence="1">Multi-pass membrane protein</topology>
    </subcellularLocation>
</comment>
<keyword evidence="3" id="KW-1003">Cell membrane</keyword>
<dbReference type="Gene3D" id="1.20.1720.10">
    <property type="entry name" value="Multidrug resistance protein D"/>
    <property type="match status" value="1"/>
</dbReference>
<dbReference type="InterPro" id="IPR036259">
    <property type="entry name" value="MFS_trans_sf"/>
</dbReference>
<evidence type="ECO:0000256" key="4">
    <source>
        <dbReference type="ARBA" id="ARBA00022692"/>
    </source>
</evidence>
<feature type="transmembrane region" description="Helical" evidence="7">
    <location>
        <begin position="396"/>
        <end position="413"/>
    </location>
</feature>
<dbReference type="PANTHER" id="PTHR23501:SF170">
    <property type="entry name" value="MULTIDRUG RESISTANCE PROTEIN 3"/>
    <property type="match status" value="1"/>
</dbReference>
<dbReference type="Gene3D" id="1.20.1250.20">
    <property type="entry name" value="MFS general substrate transporter like domains"/>
    <property type="match status" value="1"/>
</dbReference>
<evidence type="ECO:0000256" key="7">
    <source>
        <dbReference type="SAM" id="Phobius"/>
    </source>
</evidence>
<feature type="transmembrane region" description="Helical" evidence="7">
    <location>
        <begin position="361"/>
        <end position="384"/>
    </location>
</feature>
<evidence type="ECO:0000256" key="5">
    <source>
        <dbReference type="ARBA" id="ARBA00022989"/>
    </source>
</evidence>
<name>A0ABU9DS68_9BACL</name>
<feature type="transmembrane region" description="Helical" evidence="7">
    <location>
        <begin position="306"/>
        <end position="324"/>
    </location>
</feature>
<keyword evidence="5 7" id="KW-1133">Transmembrane helix</keyword>
<keyword evidence="2" id="KW-0813">Transport</keyword>
<gene>
    <name evidence="9" type="ORF">WMW72_23650</name>
</gene>
<keyword evidence="10" id="KW-1185">Reference proteome</keyword>
<feature type="transmembrane region" description="Helical" evidence="7">
    <location>
        <begin position="164"/>
        <end position="182"/>
    </location>
</feature>
<dbReference type="NCBIfam" id="TIGR00711">
    <property type="entry name" value="efflux_EmrB"/>
    <property type="match status" value="1"/>
</dbReference>
<feature type="transmembrane region" description="Helical" evidence="7">
    <location>
        <begin position="74"/>
        <end position="93"/>
    </location>
</feature>
<reference evidence="9 10" key="1">
    <citation type="submission" date="2024-04" db="EMBL/GenBank/DDBJ databases">
        <title>draft genome sequnece of Paenibacillus filicis.</title>
        <authorList>
            <person name="Kim D.-U."/>
        </authorList>
    </citation>
    <scope>NUCLEOTIDE SEQUENCE [LARGE SCALE GENOMIC DNA]</scope>
    <source>
        <strain evidence="9 10">KACC14197</strain>
    </source>
</reference>